<dbReference type="EMBL" id="DQ491002">
    <property type="protein sequence ID" value="ABT14430.1"/>
    <property type="molecule type" value="Genomic_DNA"/>
</dbReference>
<organismHost>
    <name type="scientific">Chlorella</name>
    <dbReference type="NCBI Taxonomy" id="3071"/>
</organismHost>
<dbReference type="RefSeq" id="YP_001497227.1">
    <property type="nucleotide sequence ID" value="NC_009898.1"/>
</dbReference>
<organism evidence="2 3">
    <name type="scientific">Paramecium bursaria Chlorella virus NY2A</name>
    <name type="common">PBCV-NY2A</name>
    <dbReference type="NCBI Taxonomy" id="46021"/>
    <lineage>
        <taxon>Viruses</taxon>
        <taxon>Varidnaviria</taxon>
        <taxon>Bamfordvirae</taxon>
        <taxon>Nucleocytoviricota</taxon>
        <taxon>Megaviricetes</taxon>
        <taxon>Algavirales</taxon>
        <taxon>Phycodnaviridae</taxon>
        <taxon>Chlorovirus</taxon>
        <taxon>Chlorovirus americanus</taxon>
    </lineage>
</organism>
<dbReference type="KEGG" id="vg:5659567"/>
<accession>A7IVQ6</accession>
<dbReference type="Proteomes" id="UP000202419">
    <property type="component" value="Segment"/>
</dbReference>
<name>A7IVQ6_PBCVN</name>
<feature type="compositionally biased region" description="Basic and acidic residues" evidence="1">
    <location>
        <begin position="211"/>
        <end position="221"/>
    </location>
</feature>
<evidence type="ECO:0000313" key="2">
    <source>
        <dbReference type="EMBL" id="ABT14430.1"/>
    </source>
</evidence>
<keyword evidence="3" id="KW-1185">Reference proteome</keyword>
<feature type="region of interest" description="Disordered" evidence="1">
    <location>
        <begin position="208"/>
        <end position="231"/>
    </location>
</feature>
<protein>
    <submittedName>
        <fullName evidence="2">Uncharacterized protein B031R</fullName>
    </submittedName>
</protein>
<dbReference type="GeneID" id="5659567"/>
<proteinExistence type="predicted"/>
<reference evidence="2 3" key="1">
    <citation type="journal article" date="2007" name="Virology">
        <title>Sequence and annotation of the 369-kb NY-2A and the 345-kb AR158 viruses that infect Chlorella NC64A.</title>
        <authorList>
            <person name="Fitzgerald L.A."/>
            <person name="Graves M.V."/>
            <person name="Li X."/>
            <person name="Feldblyum T."/>
            <person name="Nierman W.C."/>
            <person name="Van Etten J.L."/>
        </authorList>
    </citation>
    <scope>NUCLEOTIDE SEQUENCE [LARGE SCALE GENOMIC DNA]</scope>
    <source>
        <strain evidence="2 3">NY-2A</strain>
    </source>
</reference>
<sequence length="231" mass="25841">MGCFGMSKSKAAYLAETNFGRKAQLMLERGKKTERKTTCLGGRIKYLKKSIKSYDTYNRCMAVHLFRETDRKNLQSMMTVCSNARSIVYHRKTIITRILMKSRKYKPAFVQSPGQLSPVQWSCWVDMCSSSGPIEYHLRRMGLLPHMTILEEQLAIASASAISITNNNTNTMSGPMNTNTISGPTMTANPVMNSNPTITLDRIASPVSESHNNDSVKHSEPATKPSAPFMY</sequence>
<evidence type="ECO:0000313" key="3">
    <source>
        <dbReference type="Proteomes" id="UP000202419"/>
    </source>
</evidence>
<dbReference type="OrthoDB" id="31690at10239"/>
<evidence type="ECO:0000256" key="1">
    <source>
        <dbReference type="SAM" id="MobiDB-lite"/>
    </source>
</evidence>
<gene>
    <name evidence="2" type="primary">B031R</name>
    <name evidence="2" type="ORF">NY2A_B031R</name>
</gene>